<dbReference type="Pfam" id="PF00069">
    <property type="entry name" value="Pkinase"/>
    <property type="match status" value="1"/>
</dbReference>
<dbReference type="Proteomes" id="UP000254554">
    <property type="component" value="Unassembled WGS sequence"/>
</dbReference>
<dbReference type="EC" id="2.7.11.1" evidence="2"/>
<evidence type="ECO:0000259" key="1">
    <source>
        <dbReference type="PROSITE" id="PS50011"/>
    </source>
</evidence>
<dbReference type="PROSITE" id="PS00108">
    <property type="entry name" value="PROTEIN_KINASE_ST"/>
    <property type="match status" value="1"/>
</dbReference>
<name>A0A377G6A9_9GAMM</name>
<accession>A0A377G6A9</accession>
<dbReference type="OrthoDB" id="9801841at2"/>
<gene>
    <name evidence="2" type="primary">pknB</name>
    <name evidence="2" type="ORF">NCTC11370_00406</name>
</gene>
<reference evidence="2 3" key="1">
    <citation type="submission" date="2018-06" db="EMBL/GenBank/DDBJ databases">
        <authorList>
            <consortium name="Pathogen Informatics"/>
            <person name="Doyle S."/>
        </authorList>
    </citation>
    <scope>NUCLEOTIDE SEQUENCE [LARGE SCALE GENOMIC DNA]</scope>
    <source>
        <strain evidence="2 3">NCTC11370</strain>
    </source>
</reference>
<dbReference type="GeneID" id="93291312"/>
<dbReference type="Gene3D" id="1.10.510.10">
    <property type="entry name" value="Transferase(Phosphotransferase) domain 1"/>
    <property type="match status" value="1"/>
</dbReference>
<organism evidence="2 3">
    <name type="scientific">Fluoribacter dumoffii</name>
    <dbReference type="NCBI Taxonomy" id="463"/>
    <lineage>
        <taxon>Bacteria</taxon>
        <taxon>Pseudomonadati</taxon>
        <taxon>Pseudomonadota</taxon>
        <taxon>Gammaproteobacteria</taxon>
        <taxon>Legionellales</taxon>
        <taxon>Legionellaceae</taxon>
        <taxon>Fluoribacter</taxon>
    </lineage>
</organism>
<dbReference type="RefSeq" id="WP_019349479.1">
    <property type="nucleotide sequence ID" value="NZ_JAPHOO010000002.1"/>
</dbReference>
<dbReference type="AlphaFoldDB" id="A0A377G6A9"/>
<dbReference type="EMBL" id="UGGT01000001">
    <property type="protein sequence ID" value="STO20352.1"/>
    <property type="molecule type" value="Genomic_DNA"/>
</dbReference>
<keyword evidence="2" id="KW-0808">Transferase</keyword>
<dbReference type="InterPro" id="IPR008271">
    <property type="entry name" value="Ser/Thr_kinase_AS"/>
</dbReference>
<dbReference type="PANTHER" id="PTHR24348">
    <property type="entry name" value="SERINE/THREONINE-PROTEIN KINASE UNC-51-RELATED"/>
    <property type="match status" value="1"/>
</dbReference>
<dbReference type="InterPro" id="IPR011009">
    <property type="entry name" value="Kinase-like_dom_sf"/>
</dbReference>
<dbReference type="STRING" id="1094715.GCA_000236165_00265"/>
<dbReference type="GO" id="GO:0005737">
    <property type="term" value="C:cytoplasm"/>
    <property type="evidence" value="ECO:0007669"/>
    <property type="project" value="TreeGrafter"/>
</dbReference>
<keyword evidence="2" id="KW-0418">Kinase</keyword>
<proteinExistence type="predicted"/>
<dbReference type="PROSITE" id="PS50011">
    <property type="entry name" value="PROTEIN_KINASE_DOM"/>
    <property type="match status" value="1"/>
</dbReference>
<dbReference type="SMART" id="SM00220">
    <property type="entry name" value="S_TKc"/>
    <property type="match status" value="1"/>
</dbReference>
<feature type="domain" description="Protein kinase" evidence="1">
    <location>
        <begin position="79"/>
        <end position="356"/>
    </location>
</feature>
<sequence length="603" mass="69233">MKYVDFNQLCKKTNAPIFLDKKIAKFLFKQREKVNFIVPFDTSSSIRSSGSKLSLFKKDLPQFNFSHCLVLSGKDQWHIIESTQKGKGGFGAVNESKFKIVMTHEPRSKRYQAQVIPVKNVVKIQTPTLKLPYSELLLRAGREAQKQHNHGVNVVGVVGAGDKVITILDDCGISLDKILPFSPSHKYSFQFRLEVAARIACEMLLLQQKGVVHRDLKPANICYKEISKGQFLIIFIDFGLAEDIDSKNNLNCSGTLAYMAPEVLFGQGSSYQSDMYAFAAILGEIFGARNILKYKESATNLPDLANANYCLDGLFSDYDVSEIDPYLLEDIKILLQRLQRRKPEERPTIDHVNKFFITLPARMDAYKSFNERWAAMITHFKEFEEYHQQMKLLAAKHNLSPFRKNLFVDNQLQSHLFNQEMLKKRAEIYRAISTFTLPKSHYVLAKKLIKENRRADFEDQDNPYPDLEHVIRMLHNENMKFKEGIDSFKGCVQEIIKDKQLTAKFITTNSTGMKRIAHILSSTASPIEQLEQLKQIGQSKIAPGLFYFFSHSKVLGKGRHENIEKLYQKLAQINPEQNQTEYCAKTQLDELSEFIRSTPNFTH</sequence>
<dbReference type="GO" id="GO:0005524">
    <property type="term" value="F:ATP binding"/>
    <property type="evidence" value="ECO:0007669"/>
    <property type="project" value="InterPro"/>
</dbReference>
<evidence type="ECO:0000313" key="3">
    <source>
        <dbReference type="Proteomes" id="UP000254554"/>
    </source>
</evidence>
<dbReference type="InterPro" id="IPR045269">
    <property type="entry name" value="Atg1-like"/>
</dbReference>
<dbReference type="GO" id="GO:0004674">
    <property type="term" value="F:protein serine/threonine kinase activity"/>
    <property type="evidence" value="ECO:0007669"/>
    <property type="project" value="UniProtKB-EC"/>
</dbReference>
<dbReference type="SUPFAM" id="SSF56112">
    <property type="entry name" value="Protein kinase-like (PK-like)"/>
    <property type="match status" value="1"/>
</dbReference>
<evidence type="ECO:0000313" key="2">
    <source>
        <dbReference type="EMBL" id="STO20352.1"/>
    </source>
</evidence>
<protein>
    <submittedName>
        <fullName evidence="2">Serine/threonine-protein kinase pknB</fullName>
        <ecNumber evidence="2">2.7.11.1</ecNumber>
    </submittedName>
</protein>
<keyword evidence="3" id="KW-1185">Reference proteome</keyword>
<dbReference type="InterPro" id="IPR000719">
    <property type="entry name" value="Prot_kinase_dom"/>
</dbReference>